<evidence type="ECO:0000256" key="4">
    <source>
        <dbReference type="ARBA" id="ARBA00023125"/>
    </source>
</evidence>
<keyword evidence="4" id="KW-0238">DNA-binding</keyword>
<feature type="domain" description="RNA polymerase sigma-70" evidence="6">
    <location>
        <begin position="177"/>
        <end position="190"/>
    </location>
</feature>
<name>A0ABR2EKC7_9ROSI</name>
<reference evidence="7 8" key="1">
    <citation type="journal article" date="2024" name="G3 (Bethesda)">
        <title>Genome assembly of Hibiscus sabdariffa L. provides insights into metabolisms of medicinal natural products.</title>
        <authorList>
            <person name="Kim T."/>
        </authorList>
    </citation>
    <scope>NUCLEOTIDE SEQUENCE [LARGE SCALE GENOMIC DNA]</scope>
    <source>
        <strain evidence="7">TK-2024</strain>
        <tissue evidence="7">Old leaves</tissue>
    </source>
</reference>
<keyword evidence="8" id="KW-1185">Reference proteome</keyword>
<comment type="caution">
    <text evidence="7">The sequence shown here is derived from an EMBL/GenBank/DDBJ whole genome shotgun (WGS) entry which is preliminary data.</text>
</comment>
<protein>
    <recommendedName>
        <fullName evidence="6">RNA polymerase sigma-70 domain-containing protein</fullName>
    </recommendedName>
</protein>
<dbReference type="EMBL" id="JBBPBM010000013">
    <property type="protein sequence ID" value="KAK8561918.1"/>
    <property type="molecule type" value="Genomic_DNA"/>
</dbReference>
<evidence type="ECO:0000313" key="7">
    <source>
        <dbReference type="EMBL" id="KAK8561918.1"/>
    </source>
</evidence>
<evidence type="ECO:0000313" key="8">
    <source>
        <dbReference type="Proteomes" id="UP001472677"/>
    </source>
</evidence>
<dbReference type="PANTHER" id="PTHR30603:SF45">
    <property type="entry name" value="RNA POLYMERASE SIGMA FACTOR SIGF, CHLOROPLASTIC"/>
    <property type="match status" value="1"/>
</dbReference>
<dbReference type="InterPro" id="IPR013325">
    <property type="entry name" value="RNA_pol_sigma_r2"/>
</dbReference>
<keyword evidence="5" id="KW-0804">Transcription</keyword>
<dbReference type="InterPro" id="IPR000943">
    <property type="entry name" value="RNA_pol_sigma70"/>
</dbReference>
<dbReference type="Pfam" id="PF04542">
    <property type="entry name" value="Sigma70_r2"/>
    <property type="match status" value="1"/>
</dbReference>
<dbReference type="Gene3D" id="1.10.601.10">
    <property type="entry name" value="RNA Polymerase Primary Sigma Factor"/>
    <property type="match status" value="1"/>
</dbReference>
<sequence length="237" mass="27075">MNVEPSNVVAFAKKALSASKQAASLAEDLKLDLDDLLSNNLESANSLLCQLRKKQLRSRRKDVRRKLSQSSDPNDPLQLFLWGPETKQLLTAEEESDLIIQVQVPFINPDFSFQTLELGIVWFMEGLTLVSSSGLKRLVKAELRSRKRSREKLIHANLCMVVHIAKQYQGRGLSLQDLLQEGSIGLMRSVEKFKPQVGCRFATYAYWWIRQMITKSIMQHFRSIHLALITNFVPSNF</sequence>
<accession>A0ABR2EKC7</accession>
<dbReference type="PANTHER" id="PTHR30603">
    <property type="entry name" value="RNA POLYMERASE SIGMA FACTOR RPO"/>
    <property type="match status" value="1"/>
</dbReference>
<comment type="similarity">
    <text evidence="1">Belongs to the sigma-70 factor family.</text>
</comment>
<keyword evidence="3" id="KW-0731">Sigma factor</keyword>
<dbReference type="InterPro" id="IPR050239">
    <property type="entry name" value="Sigma-70_RNA_pol_init_factors"/>
</dbReference>
<gene>
    <name evidence="7" type="ORF">V6N12_048973</name>
</gene>
<dbReference type="InterPro" id="IPR007627">
    <property type="entry name" value="RNA_pol_sigma70_r2"/>
</dbReference>
<organism evidence="7 8">
    <name type="scientific">Hibiscus sabdariffa</name>
    <name type="common">roselle</name>
    <dbReference type="NCBI Taxonomy" id="183260"/>
    <lineage>
        <taxon>Eukaryota</taxon>
        <taxon>Viridiplantae</taxon>
        <taxon>Streptophyta</taxon>
        <taxon>Embryophyta</taxon>
        <taxon>Tracheophyta</taxon>
        <taxon>Spermatophyta</taxon>
        <taxon>Magnoliopsida</taxon>
        <taxon>eudicotyledons</taxon>
        <taxon>Gunneridae</taxon>
        <taxon>Pentapetalae</taxon>
        <taxon>rosids</taxon>
        <taxon>malvids</taxon>
        <taxon>Malvales</taxon>
        <taxon>Malvaceae</taxon>
        <taxon>Malvoideae</taxon>
        <taxon>Hibiscus</taxon>
    </lineage>
</organism>
<keyword evidence="2" id="KW-0805">Transcription regulation</keyword>
<dbReference type="Proteomes" id="UP001472677">
    <property type="component" value="Unassembled WGS sequence"/>
</dbReference>
<dbReference type="NCBIfam" id="TIGR02937">
    <property type="entry name" value="sigma70-ECF"/>
    <property type="match status" value="1"/>
</dbReference>
<dbReference type="PROSITE" id="PS00715">
    <property type="entry name" value="SIGMA70_1"/>
    <property type="match status" value="1"/>
</dbReference>
<dbReference type="InterPro" id="IPR014284">
    <property type="entry name" value="RNA_pol_sigma-70_dom"/>
</dbReference>
<evidence type="ECO:0000256" key="3">
    <source>
        <dbReference type="ARBA" id="ARBA00023082"/>
    </source>
</evidence>
<evidence type="ECO:0000256" key="5">
    <source>
        <dbReference type="ARBA" id="ARBA00023163"/>
    </source>
</evidence>
<dbReference type="PRINTS" id="PR00046">
    <property type="entry name" value="SIGMA70FCT"/>
</dbReference>
<proteinExistence type="inferred from homology"/>
<evidence type="ECO:0000256" key="2">
    <source>
        <dbReference type="ARBA" id="ARBA00023015"/>
    </source>
</evidence>
<dbReference type="SUPFAM" id="SSF88946">
    <property type="entry name" value="Sigma2 domain of RNA polymerase sigma factors"/>
    <property type="match status" value="1"/>
</dbReference>
<evidence type="ECO:0000259" key="6">
    <source>
        <dbReference type="PROSITE" id="PS00715"/>
    </source>
</evidence>
<evidence type="ECO:0000256" key="1">
    <source>
        <dbReference type="ARBA" id="ARBA00007788"/>
    </source>
</evidence>